<evidence type="ECO:0000313" key="1">
    <source>
        <dbReference type="EMBL" id="MBU2714542.1"/>
    </source>
</evidence>
<dbReference type="RefSeq" id="WP_215822872.1">
    <property type="nucleotide sequence ID" value="NZ_JAGSOY010000370.1"/>
</dbReference>
<reference evidence="1 2" key="1">
    <citation type="submission" date="2021-04" db="EMBL/GenBank/DDBJ databases">
        <authorList>
            <person name="Pira H."/>
            <person name="Risdian C."/>
            <person name="Wink J."/>
        </authorList>
    </citation>
    <scope>NUCLEOTIDE SEQUENCE [LARGE SCALE GENOMIC DNA]</scope>
    <source>
        <strain evidence="1 2">WH53</strain>
    </source>
</reference>
<organism evidence="1 2">
    <name type="scientific">Zooshikella harenae</name>
    <dbReference type="NCBI Taxonomy" id="2827238"/>
    <lineage>
        <taxon>Bacteria</taxon>
        <taxon>Pseudomonadati</taxon>
        <taxon>Pseudomonadota</taxon>
        <taxon>Gammaproteobacteria</taxon>
        <taxon>Oceanospirillales</taxon>
        <taxon>Zooshikellaceae</taxon>
        <taxon>Zooshikella</taxon>
    </lineage>
</organism>
<accession>A0ABS5ZKJ0</accession>
<protein>
    <submittedName>
        <fullName evidence="1">Uncharacterized protein</fullName>
    </submittedName>
</protein>
<proteinExistence type="predicted"/>
<gene>
    <name evidence="1" type="ORF">KCG35_26165</name>
</gene>
<feature type="non-terminal residue" evidence="1">
    <location>
        <position position="160"/>
    </location>
</feature>
<name>A0ABS5ZKJ0_9GAMM</name>
<keyword evidence="2" id="KW-1185">Reference proteome</keyword>
<dbReference type="Proteomes" id="UP000690515">
    <property type="component" value="Unassembled WGS sequence"/>
</dbReference>
<dbReference type="EMBL" id="JAGSOY010000370">
    <property type="protein sequence ID" value="MBU2714542.1"/>
    <property type="molecule type" value="Genomic_DNA"/>
</dbReference>
<evidence type="ECO:0000313" key="2">
    <source>
        <dbReference type="Proteomes" id="UP000690515"/>
    </source>
</evidence>
<sequence length="160" mass="18100">MSEIKYEIGHRYGERESLSKEGVLSSIDSLFNELSNEIYSQPDDEHRQVYILDEDGDSFTVYVDGYVLIESKMSGSMEMHFKEVKSLSALKADALGFLSDKSSLIKQGGWVKNVSLLNLKKPSLFRQSNLPANGELHEASYQEKRGQPRFDCDQKIARGV</sequence>
<comment type="caution">
    <text evidence="1">The sequence shown here is derived from an EMBL/GenBank/DDBJ whole genome shotgun (WGS) entry which is preliminary data.</text>
</comment>